<sequence>VEGLLSRGDRRVGDVIRAVYESGGRFDGWREHFSYDRWMIAADKTLPDHGVDVAWYTTRERSYEEVLPWDHLDSGLDKDWLWEDWQDALDETEVDDCRWTPCFDCGVCPQMDTEIQIGPTGKKLLPLTVVNK</sequence>
<proteinExistence type="predicted"/>
<evidence type="ECO:0000313" key="2">
    <source>
        <dbReference type="Proteomes" id="UP000037020"/>
    </source>
</evidence>
<reference evidence="1 2" key="1">
    <citation type="submission" date="2015-07" db="EMBL/GenBank/DDBJ databases">
        <authorList>
            <person name="Ju K.-S."/>
            <person name="Doroghazi J.R."/>
            <person name="Metcalf W.W."/>
        </authorList>
    </citation>
    <scope>NUCLEOTIDE SEQUENCE [LARGE SCALE GENOMIC DNA]</scope>
    <source>
        <strain evidence="1 2">NRRL B-3589</strain>
    </source>
</reference>
<name>A0ABR5ISH3_9ACTN</name>
<comment type="caution">
    <text evidence="1">The sequence shown here is derived from an EMBL/GenBank/DDBJ whole genome shotgun (WGS) entry which is preliminary data.</text>
</comment>
<protein>
    <submittedName>
        <fullName evidence="1">Fe-S oxidoreductase</fullName>
    </submittedName>
</protein>
<gene>
    <name evidence="1" type="ORF">ADK38_44145</name>
</gene>
<accession>A0ABR5ISH3</accession>
<feature type="non-terminal residue" evidence="1">
    <location>
        <position position="1"/>
    </location>
</feature>
<evidence type="ECO:0000313" key="1">
    <source>
        <dbReference type="EMBL" id="KOG53652.1"/>
    </source>
</evidence>
<dbReference type="PANTHER" id="PTHR42731:SF1">
    <property type="entry name" value="RADICAL SAM DOMAIN PROTEIN"/>
    <property type="match status" value="1"/>
</dbReference>
<dbReference type="Proteomes" id="UP000037020">
    <property type="component" value="Unassembled WGS sequence"/>
</dbReference>
<dbReference type="PANTHER" id="PTHR42731">
    <property type="entry name" value="SLL1084 PROTEIN"/>
    <property type="match status" value="1"/>
</dbReference>
<dbReference type="SUPFAM" id="SSF102114">
    <property type="entry name" value="Radical SAM enzymes"/>
    <property type="match status" value="1"/>
</dbReference>
<dbReference type="EMBL" id="LGUT01004345">
    <property type="protein sequence ID" value="KOG53652.1"/>
    <property type="molecule type" value="Genomic_DNA"/>
</dbReference>
<keyword evidence="2" id="KW-1185">Reference proteome</keyword>
<dbReference type="InterPro" id="IPR058240">
    <property type="entry name" value="rSAM_sf"/>
</dbReference>
<organism evidence="1 2">
    <name type="scientific">Streptomyces varsoviensis</name>
    <dbReference type="NCBI Taxonomy" id="67373"/>
    <lineage>
        <taxon>Bacteria</taxon>
        <taxon>Bacillati</taxon>
        <taxon>Actinomycetota</taxon>
        <taxon>Actinomycetes</taxon>
        <taxon>Kitasatosporales</taxon>
        <taxon>Streptomycetaceae</taxon>
        <taxon>Streptomyces</taxon>
    </lineage>
</organism>